<evidence type="ECO:0000313" key="3">
    <source>
        <dbReference type="Proteomes" id="UP001642484"/>
    </source>
</evidence>
<keyword evidence="3" id="KW-1185">Reference proteome</keyword>
<feature type="region of interest" description="Disordered" evidence="1">
    <location>
        <begin position="525"/>
        <end position="556"/>
    </location>
</feature>
<name>A0ABP0SHM6_9DINO</name>
<feature type="compositionally biased region" description="Basic and acidic residues" evidence="1">
    <location>
        <begin position="1149"/>
        <end position="1163"/>
    </location>
</feature>
<dbReference type="InterPro" id="IPR029063">
    <property type="entry name" value="SAM-dependent_MTases_sf"/>
</dbReference>
<sequence length="1688" mass="189156">MPPFMPNFDERLLHDMYRAVMLGYNLDIRAIKVAFDYELENLRECILYGQRLHKTTTKIIAEILTTLTLTFWRATMKIVAMIMTLTLTFCRTIMKIVAKILMTLPLTFWRMKIVAKILMTLTLTFWRTIVRKLVANWTCQWSFMEARLANRGLLRGLLGWQRAANDIKVCFERILNGPYWDRTRLVHCCINGCCNDREEAEAKALWGIMRVLLRTVPVTPLLSDWVRLGPNLDFFLAAEFQGILSTLLENAEWAMELPQQDVSGETVFIEWRKLAGSRYHRTRKVLACSEERFQRTLLAIAIEPLRHLHSLFLKFAHTAPNDQEWPNLLSEVWAPASRFIAVLQYFSTLVAGTCTRLRLIWQLEGCLTMSDWIDQHPQQARQARHLFLLLAGSVHRRYVATLDKYPFKLYAVADARRCDHGAIIDKFYKTLPCCLPPGTARELRQYVSSKDDFMQLLPQFRWFALLASFVTKLTIAGIERRHATHKQQANKGMPFGMFSAGSVLAECRLQSTATERLRQEQLKHLQEEGLVDKGSDTVSADRPASRRQKRVNPGGRLIRAQSAQELFKWDWLQSEKLLGRCWNPASKEAHAACKDAFASLPPEQKKALENRAQASKLEAAVNRKILDSRQSKDSSVKESHPSNNQPHGTAEGEAMHAGVAAAKTDANADALEIMIREDAQSHDAPPFPEHFACQSLLVPLEQQARSGVSAAVSKQKYPIKPEDISARAKVAGGIRGAIGKFAKEASTIAAGDMVPDKVLYPGCCGALCRMQSTQRTLKLHKGIVDNLLLKMLLVQAQSKLLSLPLCMRVDAKHITLVCMSEDEFAASMCFVDNVPMDKVRLVLLTWKFHWVGEPRLDTYEITGTGHAFEAQASLIPRAPGRREAVLALDDIGGDDLLEDLVTRRRVRRSGHAGPAHHERQMFVEEESNPIDQLIRDAQDPQDVIAQPLPEENSDSGSEAGGEDGGEDQDRDSPAEGSPNANSEIAEIAIAQAAQPAQPPQPQAQEAELIYDKGGWDFCALASDAPVEGSERQAEVARLLGHSPTYADVEKDLKQWLAKGLEVDAPGHSESSLQLRSVKWRMKIRQRQDVPAIKSEPSASTGSRLSTVKSEPVSPAHSKIFNTPSPSSGSDENSLPAPDRQDETSGSGPHDGHKAPSEPAKDTAEETSGPVAEDPALEYVKAYVPRPNCAASNKPYSQKSASFVKNGDEQLAEFILEALRRLDDGTKADMLMSGVEDFEIGTACSGTDVAVLVVKAFSRAWHKFAAKRMPEVYHRFSCESDEKKQQFLLKMFRDTEDRGDLDVLLRNTIDLTCGEEESVHNMVTNSQLNGDARWVVRDSGRRTGSVFGHVAQYCKNVLNDSRYKGCLKGLLMENVLGLLTAPKGVNEETGQPWHSNLDYCSLATHNAGLFMIPFILDPRLFGIPVSRQRVWMVCLPQWMAAEAGVSEQEVAHMAHELVDRLCQPENAENMRDLKDFLLPYEHELVQEQIQLAKEARGRVNARSSKATKSFKPSKWAEQHRKAMEAAGRDWWEPSFPQDGVFLAHPGLHALTERQFDLCSVLRIKFPDHRVACVELSQNLRGGKEKIVKNNHADIVTPNGQQLVTHQARCLLGYETLPLQGIHYGKSQHRLDDFDDSLLRSLGGNAFQAHCCAIMFLVKAAVQKRKAKIQNPGMKPSKRLRTIDDLCEWD</sequence>
<protein>
    <submittedName>
        <fullName evidence="2">Uncharacterized protein</fullName>
    </submittedName>
</protein>
<dbReference type="Gene3D" id="3.40.50.150">
    <property type="entry name" value="Vaccinia Virus protein VP39"/>
    <property type="match status" value="1"/>
</dbReference>
<dbReference type="EMBL" id="CAXAMN010027628">
    <property type="protein sequence ID" value="CAK9111897.1"/>
    <property type="molecule type" value="Genomic_DNA"/>
</dbReference>
<comment type="caution">
    <text evidence="2">The sequence shown here is derived from an EMBL/GenBank/DDBJ whole genome shotgun (WGS) entry which is preliminary data.</text>
</comment>
<feature type="region of interest" description="Disordered" evidence="1">
    <location>
        <begin position="946"/>
        <end position="979"/>
    </location>
</feature>
<evidence type="ECO:0000256" key="1">
    <source>
        <dbReference type="SAM" id="MobiDB-lite"/>
    </source>
</evidence>
<dbReference type="SUPFAM" id="SSF53335">
    <property type="entry name" value="S-adenosyl-L-methionine-dependent methyltransferases"/>
    <property type="match status" value="1"/>
</dbReference>
<gene>
    <name evidence="2" type="ORF">CCMP2556_LOCUS51904</name>
</gene>
<feature type="compositionally biased region" description="Basic and acidic residues" evidence="1">
    <location>
        <begin position="525"/>
        <end position="535"/>
    </location>
</feature>
<accession>A0ABP0SHM6</accession>
<feature type="compositionally biased region" description="Acidic residues" evidence="1">
    <location>
        <begin position="960"/>
        <end position="969"/>
    </location>
</feature>
<reference evidence="2 3" key="1">
    <citation type="submission" date="2024-02" db="EMBL/GenBank/DDBJ databases">
        <authorList>
            <person name="Chen Y."/>
            <person name="Shah S."/>
            <person name="Dougan E. K."/>
            <person name="Thang M."/>
            <person name="Chan C."/>
        </authorList>
    </citation>
    <scope>NUCLEOTIDE SEQUENCE [LARGE SCALE GENOMIC DNA]</scope>
</reference>
<feature type="region of interest" description="Disordered" evidence="1">
    <location>
        <begin position="627"/>
        <end position="650"/>
    </location>
</feature>
<feature type="compositionally biased region" description="Polar residues" evidence="1">
    <location>
        <begin position="1119"/>
        <end position="1132"/>
    </location>
</feature>
<evidence type="ECO:0000313" key="2">
    <source>
        <dbReference type="EMBL" id="CAK9111897.1"/>
    </source>
</evidence>
<feature type="compositionally biased region" description="Polar residues" evidence="1">
    <location>
        <begin position="1096"/>
        <end position="1108"/>
    </location>
</feature>
<proteinExistence type="predicted"/>
<feature type="region of interest" description="Disordered" evidence="1">
    <location>
        <begin position="1085"/>
        <end position="1172"/>
    </location>
</feature>
<feature type="compositionally biased region" description="Basic and acidic residues" evidence="1">
    <location>
        <begin position="627"/>
        <end position="640"/>
    </location>
</feature>
<dbReference type="Proteomes" id="UP001642484">
    <property type="component" value="Unassembled WGS sequence"/>
</dbReference>
<organism evidence="2 3">
    <name type="scientific">Durusdinium trenchii</name>
    <dbReference type="NCBI Taxonomy" id="1381693"/>
    <lineage>
        <taxon>Eukaryota</taxon>
        <taxon>Sar</taxon>
        <taxon>Alveolata</taxon>
        <taxon>Dinophyceae</taxon>
        <taxon>Suessiales</taxon>
        <taxon>Symbiodiniaceae</taxon>
        <taxon>Durusdinium</taxon>
    </lineage>
</organism>